<dbReference type="EMBL" id="LHQV01000006">
    <property type="protein sequence ID" value="OQK02476.1"/>
    <property type="molecule type" value="Genomic_DNA"/>
</dbReference>
<name>A0A249W7N9_VIBPH</name>
<dbReference type="Gene3D" id="3.40.50.720">
    <property type="entry name" value="NAD(P)-binding Rossmann-like Domain"/>
    <property type="match status" value="1"/>
</dbReference>
<feature type="domain" description="NAD(P)-binding" evidence="1">
    <location>
        <begin position="9"/>
        <end position="185"/>
    </location>
</feature>
<dbReference type="EMBL" id="CP023248">
    <property type="protein sequence ID" value="ASZ52544.1"/>
    <property type="molecule type" value="Genomic_DNA"/>
</dbReference>
<dbReference type="AlphaFoldDB" id="A0A249W7N9"/>
<dbReference type="InterPro" id="IPR051604">
    <property type="entry name" value="Ergot_Alk_Oxidoreductase"/>
</dbReference>
<dbReference type="Pfam" id="PF13460">
    <property type="entry name" value="NAD_binding_10"/>
    <property type="match status" value="1"/>
</dbReference>
<proteinExistence type="predicted"/>
<organism evidence="2">
    <name type="scientific">Vibrio parahaemolyticus</name>
    <dbReference type="NCBI Taxonomy" id="670"/>
    <lineage>
        <taxon>Bacteria</taxon>
        <taxon>Pseudomonadati</taxon>
        <taxon>Pseudomonadota</taxon>
        <taxon>Gammaproteobacteria</taxon>
        <taxon>Vibrionales</taxon>
        <taxon>Vibrionaceae</taxon>
        <taxon>Vibrio</taxon>
    </lineage>
</organism>
<evidence type="ECO:0000313" key="3">
    <source>
        <dbReference type="EMBL" id="OQK02476.1"/>
    </source>
</evidence>
<accession>A0A249W7N9</accession>
<dbReference type="InterPro" id="IPR036291">
    <property type="entry name" value="NAD(P)-bd_dom_sf"/>
</dbReference>
<reference evidence="3 4" key="1">
    <citation type="submission" date="2015-08" db="EMBL/GenBank/DDBJ databases">
        <title>Draft Genome Sequences of Vibrio parahaemolyticus Strains.</title>
        <authorList>
            <person name="Gonzalez-Escalona N."/>
            <person name="DePaola A."/>
        </authorList>
    </citation>
    <scope>NUCLEOTIDE SEQUENCE [LARGE SCALE GENOMIC DNA]</scope>
    <source>
        <strain evidence="3 4">CFSAN001621</strain>
    </source>
</reference>
<dbReference type="Proteomes" id="UP000191946">
    <property type="component" value="Unassembled WGS sequence"/>
</dbReference>
<sequence>MANTLIVGAGWLGTPLAQALLVEGHDVVITRRSQARLDERPSTIANAALLDLNDENAAQKLDEIIQSNHIERIVGAFPPGFRRGSGREYAQQWSTLVKAAKQNAIEKLVMISSTTVYPNLPTEMKEESASLALAQTHPHFSDNAKIMLEAEQSVIDSGINYAILRCSGLIGPDRHPARFAMRLKQVSRKAPANMLHQSDAVAVAQFAMDHLSNQIINVTTPHTVSKAEFYQAAITKSGAEISLPPVTEDADKRILADKLVSLGYQFRFNSTLDAL</sequence>
<gene>
    <name evidence="3" type="ORF">AKG60_04335</name>
    <name evidence="2" type="ORF">YA91_19235</name>
</gene>
<protein>
    <submittedName>
        <fullName evidence="2">NAD(P)-dependent oxidoreductase</fullName>
    </submittedName>
    <submittedName>
        <fullName evidence="3">Nucleoside-diphosphate sugar epimerase</fullName>
    </submittedName>
</protein>
<dbReference type="SUPFAM" id="SSF51735">
    <property type="entry name" value="NAD(P)-binding Rossmann-fold domains"/>
    <property type="match status" value="1"/>
</dbReference>
<evidence type="ECO:0000313" key="2">
    <source>
        <dbReference type="EMBL" id="ASZ52544.1"/>
    </source>
</evidence>
<evidence type="ECO:0000313" key="4">
    <source>
        <dbReference type="Proteomes" id="UP000191946"/>
    </source>
</evidence>
<dbReference type="PANTHER" id="PTHR43162:SF1">
    <property type="entry name" value="PRESTALK A DIFFERENTIATION PROTEIN A"/>
    <property type="match status" value="1"/>
</dbReference>
<evidence type="ECO:0000259" key="1">
    <source>
        <dbReference type="Pfam" id="PF13460"/>
    </source>
</evidence>
<dbReference type="InterPro" id="IPR016040">
    <property type="entry name" value="NAD(P)-bd_dom"/>
</dbReference>
<keyword evidence="4" id="KW-1185">Reference proteome</keyword>
<reference evidence="2" key="2">
    <citation type="submission" date="2017-09" db="EMBL/GenBank/DDBJ databases">
        <authorList>
            <person name="Ehlers B."/>
            <person name="Leendertz F.H."/>
        </authorList>
    </citation>
    <scope>NUCLEOTIDE SEQUENCE</scope>
    <source>
        <strain evidence="2">MAVP-26</strain>
    </source>
</reference>
<dbReference type="RefSeq" id="WP_005495703.1">
    <property type="nucleotide sequence ID" value="NZ_CP023248.2"/>
</dbReference>
<dbReference type="PANTHER" id="PTHR43162">
    <property type="match status" value="1"/>
</dbReference>